<evidence type="ECO:0000313" key="3">
    <source>
        <dbReference type="Proteomes" id="UP001178507"/>
    </source>
</evidence>
<keyword evidence="3" id="KW-1185">Reference proteome</keyword>
<organism evidence="2 3">
    <name type="scientific">Effrenium voratum</name>
    <dbReference type="NCBI Taxonomy" id="2562239"/>
    <lineage>
        <taxon>Eukaryota</taxon>
        <taxon>Sar</taxon>
        <taxon>Alveolata</taxon>
        <taxon>Dinophyceae</taxon>
        <taxon>Suessiales</taxon>
        <taxon>Symbiodiniaceae</taxon>
        <taxon>Effrenium</taxon>
    </lineage>
</organism>
<dbReference type="Proteomes" id="UP001178507">
    <property type="component" value="Unassembled WGS sequence"/>
</dbReference>
<gene>
    <name evidence="2" type="ORF">EVOR1521_LOCUS29689</name>
</gene>
<feature type="non-terminal residue" evidence="2">
    <location>
        <position position="1"/>
    </location>
</feature>
<evidence type="ECO:0008006" key="4">
    <source>
        <dbReference type="Google" id="ProtNLM"/>
    </source>
</evidence>
<proteinExistence type="predicted"/>
<feature type="signal peptide" evidence="1">
    <location>
        <begin position="1"/>
        <end position="19"/>
    </location>
</feature>
<name>A0AA36JL29_9DINO</name>
<reference evidence="2" key="1">
    <citation type="submission" date="2023-08" db="EMBL/GenBank/DDBJ databases">
        <authorList>
            <person name="Chen Y."/>
            <person name="Shah S."/>
            <person name="Dougan E. K."/>
            <person name="Thang M."/>
            <person name="Chan C."/>
        </authorList>
    </citation>
    <scope>NUCLEOTIDE SEQUENCE</scope>
</reference>
<evidence type="ECO:0000256" key="1">
    <source>
        <dbReference type="SAM" id="SignalP"/>
    </source>
</evidence>
<comment type="caution">
    <text evidence="2">The sequence shown here is derived from an EMBL/GenBank/DDBJ whole genome shotgun (WGS) entry which is preliminary data.</text>
</comment>
<sequence>LHLALLSLTLLLSLDNANLGTLGLLSSAPWSLGTALGVLGAFAAAPPQDLAGLGDGPAASRASVGALALALPA</sequence>
<feature type="non-terminal residue" evidence="2">
    <location>
        <position position="73"/>
    </location>
</feature>
<feature type="chain" id="PRO_5041437051" description="MFS transporter" evidence="1">
    <location>
        <begin position="20"/>
        <end position="73"/>
    </location>
</feature>
<keyword evidence="1" id="KW-0732">Signal</keyword>
<dbReference type="EMBL" id="CAUJNA010003707">
    <property type="protein sequence ID" value="CAJ1408190.1"/>
    <property type="molecule type" value="Genomic_DNA"/>
</dbReference>
<dbReference type="AlphaFoldDB" id="A0AA36JL29"/>
<accession>A0AA36JL29</accession>
<protein>
    <recommendedName>
        <fullName evidence="4">MFS transporter</fullName>
    </recommendedName>
</protein>
<evidence type="ECO:0000313" key="2">
    <source>
        <dbReference type="EMBL" id="CAJ1408190.1"/>
    </source>
</evidence>